<dbReference type="InterPro" id="IPR036388">
    <property type="entry name" value="WH-like_DNA-bd_sf"/>
</dbReference>
<accession>A0A7W8JZV5</accession>
<evidence type="ECO:0000313" key="1">
    <source>
        <dbReference type="EMBL" id="MBB5366055.1"/>
    </source>
</evidence>
<dbReference type="SUPFAM" id="SSF46785">
    <property type="entry name" value="Winged helix' DNA-binding domain"/>
    <property type="match status" value="1"/>
</dbReference>
<protein>
    <submittedName>
        <fullName evidence="1">DNA-binding MarR family transcriptional regulator</fullName>
    </submittedName>
</protein>
<dbReference type="GO" id="GO:0003677">
    <property type="term" value="F:DNA binding"/>
    <property type="evidence" value="ECO:0007669"/>
    <property type="project" value="UniProtKB-KW"/>
</dbReference>
<keyword evidence="1" id="KW-0238">DNA-binding</keyword>
<sequence>MAIFRHDFAPVLASHFDLDSPRFNVLQSIGSGYSYPEALAVHLHLPPTLLSRYLDQLHKQNLIERQIDPMDSCRIRLSLTPRVKS</sequence>
<name>A0A7W8JZV5_9DEIO</name>
<reference evidence="1 2" key="1">
    <citation type="submission" date="2020-08" db="EMBL/GenBank/DDBJ databases">
        <title>Genomic Encyclopedia of Type Strains, Phase IV (KMG-IV): sequencing the most valuable type-strain genomes for metagenomic binning, comparative biology and taxonomic classification.</title>
        <authorList>
            <person name="Goeker M."/>
        </authorList>
    </citation>
    <scope>NUCLEOTIDE SEQUENCE [LARGE SCALE GENOMIC DNA]</scope>
    <source>
        <strain evidence="1 2">DSM 27939</strain>
    </source>
</reference>
<evidence type="ECO:0000313" key="2">
    <source>
        <dbReference type="Proteomes" id="UP000552709"/>
    </source>
</evidence>
<dbReference type="InterPro" id="IPR036390">
    <property type="entry name" value="WH_DNA-bd_sf"/>
</dbReference>
<proteinExistence type="predicted"/>
<dbReference type="AlphaFoldDB" id="A0A7W8JZV5"/>
<dbReference type="RefSeq" id="WP_184137945.1">
    <property type="nucleotide sequence ID" value="NZ_JACHFL010000026.1"/>
</dbReference>
<comment type="caution">
    <text evidence="1">The sequence shown here is derived from an EMBL/GenBank/DDBJ whole genome shotgun (WGS) entry which is preliminary data.</text>
</comment>
<dbReference type="EMBL" id="JACHFL010000026">
    <property type="protein sequence ID" value="MBB5366055.1"/>
    <property type="molecule type" value="Genomic_DNA"/>
</dbReference>
<dbReference type="Proteomes" id="UP000552709">
    <property type="component" value="Unassembled WGS sequence"/>
</dbReference>
<keyword evidence="2" id="KW-1185">Reference proteome</keyword>
<organism evidence="1 2">
    <name type="scientific">Deinococcus humi</name>
    <dbReference type="NCBI Taxonomy" id="662880"/>
    <lineage>
        <taxon>Bacteria</taxon>
        <taxon>Thermotogati</taxon>
        <taxon>Deinococcota</taxon>
        <taxon>Deinococci</taxon>
        <taxon>Deinococcales</taxon>
        <taxon>Deinococcaceae</taxon>
        <taxon>Deinococcus</taxon>
    </lineage>
</organism>
<dbReference type="Gene3D" id="1.10.10.10">
    <property type="entry name" value="Winged helix-like DNA-binding domain superfamily/Winged helix DNA-binding domain"/>
    <property type="match status" value="1"/>
</dbReference>
<gene>
    <name evidence="1" type="ORF">HNQ08_005181</name>
</gene>